<evidence type="ECO:0000256" key="3">
    <source>
        <dbReference type="ARBA" id="ARBA00022676"/>
    </source>
</evidence>
<gene>
    <name evidence="10" type="ORF">UFOPK4175_00079</name>
</gene>
<dbReference type="InterPro" id="IPR050297">
    <property type="entry name" value="LipidA_mod_glycosyltrf_83"/>
</dbReference>
<feature type="transmembrane region" description="Helical" evidence="8">
    <location>
        <begin position="251"/>
        <end position="273"/>
    </location>
</feature>
<feature type="transmembrane region" description="Helical" evidence="8">
    <location>
        <begin position="154"/>
        <end position="184"/>
    </location>
</feature>
<evidence type="ECO:0000256" key="1">
    <source>
        <dbReference type="ARBA" id="ARBA00004651"/>
    </source>
</evidence>
<protein>
    <submittedName>
        <fullName evidence="10">Unannotated protein</fullName>
    </submittedName>
</protein>
<dbReference type="GO" id="GO:0016763">
    <property type="term" value="F:pentosyltransferase activity"/>
    <property type="evidence" value="ECO:0007669"/>
    <property type="project" value="TreeGrafter"/>
</dbReference>
<keyword evidence="6 8" id="KW-1133">Transmembrane helix</keyword>
<keyword evidence="7 8" id="KW-0472">Membrane</keyword>
<comment type="subcellular location">
    <subcellularLocation>
        <location evidence="1">Cell membrane</location>
        <topology evidence="1">Multi-pass membrane protein</topology>
    </subcellularLocation>
</comment>
<keyword evidence="4" id="KW-0808">Transferase</keyword>
<dbReference type="GO" id="GO:0008610">
    <property type="term" value="P:lipid biosynthetic process"/>
    <property type="evidence" value="ECO:0007669"/>
    <property type="project" value="UniProtKB-ARBA"/>
</dbReference>
<dbReference type="InterPro" id="IPR038731">
    <property type="entry name" value="RgtA/B/C-like"/>
</dbReference>
<keyword evidence="2" id="KW-1003">Cell membrane</keyword>
<organism evidence="10">
    <name type="scientific">freshwater metagenome</name>
    <dbReference type="NCBI Taxonomy" id="449393"/>
    <lineage>
        <taxon>unclassified sequences</taxon>
        <taxon>metagenomes</taxon>
        <taxon>ecological metagenomes</taxon>
    </lineage>
</organism>
<evidence type="ECO:0000256" key="5">
    <source>
        <dbReference type="ARBA" id="ARBA00022692"/>
    </source>
</evidence>
<keyword evidence="5 8" id="KW-0812">Transmembrane</keyword>
<evidence type="ECO:0000256" key="7">
    <source>
        <dbReference type="ARBA" id="ARBA00023136"/>
    </source>
</evidence>
<dbReference type="AlphaFoldDB" id="A0A6J7RHF3"/>
<accession>A0A6J7RHF3</accession>
<keyword evidence="3" id="KW-0328">Glycosyltransferase</keyword>
<dbReference type="PANTHER" id="PTHR33908">
    <property type="entry name" value="MANNOSYLTRANSFERASE YKCB-RELATED"/>
    <property type="match status" value="1"/>
</dbReference>
<feature type="transmembrane region" description="Helical" evidence="8">
    <location>
        <begin position="340"/>
        <end position="356"/>
    </location>
</feature>
<sequence>MRISRRELVLLLVAVALTTIGWALANSYPGYDAYYHLVWGRELFAGQIPSIDAYQAPTAHPLYLLLAALLGAVFGDDGAQLMVLIAALSLVACSWAMWRIGRVVFGTWPGIVAALLTATNLTLVLYAARAFADMPFLALVFVAAAFEAERKRRGVVVMALLAAAGLLRPEAWLLAGVYWLWCCWPKDPESGRRSPHLGLLALVVVSPLLWSLYDWWEVGEPLYALTATSSLAAELGRDRGIAKVPSTFVDALIGVLRTPQLLLIAIGIAIEIFRRRAKSFYLPLGLIAIGIITFVCVGIFGLSLLPRYLTIPSITLLLFAGYALAGWVELEPRSTLRRGWALAALVVVLAGAGLTIQRADSFNRAAVEIEYIAAVHDDLEATLADPKVVSALRCGPLSLPAFGLIPESLWIRNSAAGSVVARADVSPTRGVALVFIDPKTHRRYGRADGVPIDTDFAPRGFKLIAKHGRISAWASCR</sequence>
<feature type="transmembrane region" description="Helical" evidence="8">
    <location>
        <begin position="280"/>
        <end position="302"/>
    </location>
</feature>
<dbReference type="EMBL" id="CAFBPX010000007">
    <property type="protein sequence ID" value="CAB5028232.1"/>
    <property type="molecule type" value="Genomic_DNA"/>
</dbReference>
<feature type="transmembrane region" description="Helical" evidence="8">
    <location>
        <begin position="81"/>
        <end position="98"/>
    </location>
</feature>
<reference evidence="10" key="1">
    <citation type="submission" date="2020-05" db="EMBL/GenBank/DDBJ databases">
        <authorList>
            <person name="Chiriac C."/>
            <person name="Salcher M."/>
            <person name="Ghai R."/>
            <person name="Kavagutti S V."/>
        </authorList>
    </citation>
    <scope>NUCLEOTIDE SEQUENCE</scope>
</reference>
<feature type="transmembrane region" description="Helical" evidence="8">
    <location>
        <begin position="104"/>
        <end position="123"/>
    </location>
</feature>
<feature type="domain" description="Glycosyltransferase RgtA/B/C/D-like" evidence="9">
    <location>
        <begin position="61"/>
        <end position="210"/>
    </location>
</feature>
<dbReference type="Pfam" id="PF13231">
    <property type="entry name" value="PMT_2"/>
    <property type="match status" value="1"/>
</dbReference>
<evidence type="ECO:0000313" key="10">
    <source>
        <dbReference type="EMBL" id="CAB5028232.1"/>
    </source>
</evidence>
<dbReference type="GO" id="GO:0005886">
    <property type="term" value="C:plasma membrane"/>
    <property type="evidence" value="ECO:0007669"/>
    <property type="project" value="UniProtKB-SubCell"/>
</dbReference>
<evidence type="ECO:0000259" key="9">
    <source>
        <dbReference type="Pfam" id="PF13231"/>
    </source>
</evidence>
<evidence type="ECO:0000256" key="2">
    <source>
        <dbReference type="ARBA" id="ARBA00022475"/>
    </source>
</evidence>
<dbReference type="PANTHER" id="PTHR33908:SF11">
    <property type="entry name" value="MEMBRANE PROTEIN"/>
    <property type="match status" value="1"/>
</dbReference>
<proteinExistence type="predicted"/>
<evidence type="ECO:0000256" key="8">
    <source>
        <dbReference type="SAM" id="Phobius"/>
    </source>
</evidence>
<feature type="transmembrane region" description="Helical" evidence="8">
    <location>
        <begin position="196"/>
        <end position="213"/>
    </location>
</feature>
<name>A0A6J7RHF3_9ZZZZ</name>
<feature type="transmembrane region" description="Helical" evidence="8">
    <location>
        <begin position="308"/>
        <end position="328"/>
    </location>
</feature>
<evidence type="ECO:0000256" key="6">
    <source>
        <dbReference type="ARBA" id="ARBA00022989"/>
    </source>
</evidence>
<evidence type="ECO:0000256" key="4">
    <source>
        <dbReference type="ARBA" id="ARBA00022679"/>
    </source>
</evidence>